<reference evidence="3 4" key="1">
    <citation type="submission" date="2024-10" db="EMBL/GenBank/DDBJ databases">
        <title>The Natural Products Discovery Center: Release of the First 8490 Sequenced Strains for Exploring Actinobacteria Biosynthetic Diversity.</title>
        <authorList>
            <person name="Kalkreuter E."/>
            <person name="Kautsar S.A."/>
            <person name="Yang D."/>
            <person name="Bader C.D."/>
            <person name="Teijaro C.N."/>
            <person name="Fluegel L."/>
            <person name="Davis C.M."/>
            <person name="Simpson J.R."/>
            <person name="Lauterbach L."/>
            <person name="Steele A.D."/>
            <person name="Gui C."/>
            <person name="Meng S."/>
            <person name="Li G."/>
            <person name="Viehrig K."/>
            <person name="Ye F."/>
            <person name="Su P."/>
            <person name="Kiefer A.F."/>
            <person name="Nichols A."/>
            <person name="Cepeda A.J."/>
            <person name="Yan W."/>
            <person name="Fan B."/>
            <person name="Jiang Y."/>
            <person name="Adhikari A."/>
            <person name="Zheng C.-J."/>
            <person name="Schuster L."/>
            <person name="Cowan T.M."/>
            <person name="Smanski M.J."/>
            <person name="Chevrette M.G."/>
            <person name="De Carvalho L.P.S."/>
            <person name="Shen B."/>
        </authorList>
    </citation>
    <scope>NUCLEOTIDE SEQUENCE [LARGE SCALE GENOMIC DNA]</scope>
    <source>
        <strain evidence="3 4">NPDC020568</strain>
    </source>
</reference>
<feature type="domain" description="DUF4143" evidence="2">
    <location>
        <begin position="195"/>
        <end position="372"/>
    </location>
</feature>
<gene>
    <name evidence="3" type="ORF">ACH4WX_27405</name>
</gene>
<dbReference type="PANTHER" id="PTHR43566:SF2">
    <property type="entry name" value="DUF4143 DOMAIN-CONTAINING PROTEIN"/>
    <property type="match status" value="1"/>
</dbReference>
<dbReference type="InterPro" id="IPR025420">
    <property type="entry name" value="DUF4143"/>
</dbReference>
<dbReference type="EMBL" id="JBIRUQ010000008">
    <property type="protein sequence ID" value="MFI1464467.1"/>
    <property type="molecule type" value="Genomic_DNA"/>
</dbReference>
<organism evidence="3 4">
    <name type="scientific">Nocardia carnea</name>
    <dbReference type="NCBI Taxonomy" id="37328"/>
    <lineage>
        <taxon>Bacteria</taxon>
        <taxon>Bacillati</taxon>
        <taxon>Actinomycetota</taxon>
        <taxon>Actinomycetes</taxon>
        <taxon>Mycobacteriales</taxon>
        <taxon>Nocardiaceae</taxon>
        <taxon>Nocardia</taxon>
    </lineage>
</organism>
<keyword evidence="3" id="KW-0067">ATP-binding</keyword>
<feature type="domain" description="AAA" evidence="1">
    <location>
        <begin position="22"/>
        <end position="130"/>
    </location>
</feature>
<dbReference type="Proteomes" id="UP001611263">
    <property type="component" value="Unassembled WGS sequence"/>
</dbReference>
<keyword evidence="3" id="KW-0547">Nucleotide-binding</keyword>
<dbReference type="RefSeq" id="WP_033243825.1">
    <property type="nucleotide sequence ID" value="NZ_JBIRUQ010000008.1"/>
</dbReference>
<evidence type="ECO:0000313" key="3">
    <source>
        <dbReference type="EMBL" id="MFI1464467.1"/>
    </source>
</evidence>
<dbReference type="Pfam" id="PF13173">
    <property type="entry name" value="AAA_14"/>
    <property type="match status" value="1"/>
</dbReference>
<comment type="caution">
    <text evidence="3">The sequence shown here is derived from an EMBL/GenBank/DDBJ whole genome shotgun (WGS) entry which is preliminary data.</text>
</comment>
<dbReference type="PANTHER" id="PTHR43566">
    <property type="entry name" value="CONSERVED PROTEIN"/>
    <property type="match status" value="1"/>
</dbReference>
<evidence type="ECO:0000259" key="2">
    <source>
        <dbReference type="Pfam" id="PF13635"/>
    </source>
</evidence>
<keyword evidence="4" id="KW-1185">Reference proteome</keyword>
<protein>
    <submittedName>
        <fullName evidence="3">ATP-binding protein</fullName>
    </submittedName>
</protein>
<dbReference type="GO" id="GO:0005524">
    <property type="term" value="F:ATP binding"/>
    <property type="evidence" value="ECO:0007669"/>
    <property type="project" value="UniProtKB-KW"/>
</dbReference>
<sequence length="424" mass="46018">MNGYRRRIIDTELDELLPGLAAVAVEGAKGVGKTATAQRRADIVYALDDNEQWQLLSADPGLVARGDGAVLIDEWQRLPAVWDTVRRSVDRDPRPGRFILAGSALPADTPMHSGAGRIVQVRMWPMSLAERGICETTVSLRDLLSGNKSPIEGESPVNLPEYVEEIVGSGFPGIRPLPDRARRAQLDGYIARIVERDFPDQGHQVRRPATLRAWLTAYAAATGTTAAYSAILDAATAGETEKPAKTTTIAYRDVLSQLWLLDPVPGWLPVDNAFSRLAQAPKHYLVDPALSARLLDLTSQSLLSGVGSRVKVSYSANLLGQLFEALMALSLRIYAQVNEARLQHMRTRSGDHEVDFIVTGPGGRIVALETKLAATVDEKDVKHLRWLGSKLGNQLADAVLITTGTYAYRRPDGIAVVPAALLGP</sequence>
<dbReference type="Pfam" id="PF13635">
    <property type="entry name" value="DUF4143"/>
    <property type="match status" value="1"/>
</dbReference>
<accession>A0ABW7TW80</accession>
<proteinExistence type="predicted"/>
<name>A0ABW7TW80_9NOCA</name>
<dbReference type="InterPro" id="IPR041682">
    <property type="entry name" value="AAA_14"/>
</dbReference>
<evidence type="ECO:0000313" key="4">
    <source>
        <dbReference type="Proteomes" id="UP001611263"/>
    </source>
</evidence>
<evidence type="ECO:0000259" key="1">
    <source>
        <dbReference type="Pfam" id="PF13173"/>
    </source>
</evidence>
<dbReference type="GeneID" id="93502997"/>